<organism evidence="2 3">
    <name type="scientific">Stentor coeruleus</name>
    <dbReference type="NCBI Taxonomy" id="5963"/>
    <lineage>
        <taxon>Eukaryota</taxon>
        <taxon>Sar</taxon>
        <taxon>Alveolata</taxon>
        <taxon>Ciliophora</taxon>
        <taxon>Postciliodesmatophora</taxon>
        <taxon>Heterotrichea</taxon>
        <taxon>Heterotrichida</taxon>
        <taxon>Stentoridae</taxon>
        <taxon>Stentor</taxon>
    </lineage>
</organism>
<dbReference type="PANTHER" id="PTHR15245:SF20">
    <property type="entry name" value="SYMPLEKIN"/>
    <property type="match status" value="1"/>
</dbReference>
<evidence type="ECO:0000313" key="2">
    <source>
        <dbReference type="EMBL" id="OMJ72829.1"/>
    </source>
</evidence>
<dbReference type="PANTHER" id="PTHR15245">
    <property type="entry name" value="SYMPLEKIN-RELATED"/>
    <property type="match status" value="1"/>
</dbReference>
<dbReference type="AlphaFoldDB" id="A0A1R2B7S3"/>
<reference evidence="2 3" key="1">
    <citation type="submission" date="2016-11" db="EMBL/GenBank/DDBJ databases">
        <title>The macronuclear genome of Stentor coeruleus: a giant cell with tiny introns.</title>
        <authorList>
            <person name="Slabodnick M."/>
            <person name="Ruby J.G."/>
            <person name="Reiff S.B."/>
            <person name="Swart E.C."/>
            <person name="Gosai S."/>
            <person name="Prabakaran S."/>
            <person name="Witkowska E."/>
            <person name="Larue G.E."/>
            <person name="Fisher S."/>
            <person name="Freeman R.M."/>
            <person name="Gunawardena J."/>
            <person name="Chu W."/>
            <person name="Stover N.A."/>
            <person name="Gregory B.D."/>
            <person name="Nowacki M."/>
            <person name="Derisi J."/>
            <person name="Roy S.W."/>
            <person name="Marshall W.F."/>
            <person name="Sood P."/>
        </authorList>
    </citation>
    <scope>NUCLEOTIDE SEQUENCE [LARGE SCALE GENOMIC DNA]</scope>
    <source>
        <strain evidence="2">WM001</strain>
    </source>
</reference>
<dbReference type="InterPro" id="IPR022075">
    <property type="entry name" value="Symplekin_C"/>
</dbReference>
<accession>A0A1R2B7S3</accession>
<protein>
    <recommendedName>
        <fullName evidence="1">Symplekin C-terminal domain-containing protein</fullName>
    </recommendedName>
</protein>
<name>A0A1R2B7S3_9CILI</name>
<dbReference type="InterPro" id="IPR021850">
    <property type="entry name" value="Symplekin/Pta1"/>
</dbReference>
<evidence type="ECO:0000313" key="3">
    <source>
        <dbReference type="Proteomes" id="UP000187209"/>
    </source>
</evidence>
<dbReference type="Pfam" id="PF12295">
    <property type="entry name" value="Symplekin_C"/>
    <property type="match status" value="1"/>
</dbReference>
<feature type="domain" description="Symplekin C-terminal" evidence="1">
    <location>
        <begin position="381"/>
        <end position="541"/>
    </location>
</feature>
<proteinExistence type="predicted"/>
<gene>
    <name evidence="2" type="ORF">SteCoe_28630</name>
</gene>
<dbReference type="OrthoDB" id="331600at2759"/>
<evidence type="ECO:0000259" key="1">
    <source>
        <dbReference type="Pfam" id="PF12295"/>
    </source>
</evidence>
<dbReference type="EMBL" id="MPUH01000870">
    <property type="protein sequence ID" value="OMJ72829.1"/>
    <property type="molecule type" value="Genomic_DNA"/>
</dbReference>
<dbReference type="GO" id="GO:0005847">
    <property type="term" value="C:mRNA cleavage and polyadenylation specificity factor complex"/>
    <property type="evidence" value="ECO:0007669"/>
    <property type="project" value="TreeGrafter"/>
</dbReference>
<dbReference type="Proteomes" id="UP000187209">
    <property type="component" value="Unassembled WGS sequence"/>
</dbReference>
<sequence length="561" mass="64724">MDIESLSRVCIRNIQKVSLTRPQITAHQLLELLERLEQAEIWEQENYSNMNQEQSEENEPPILQVPSMPSLQPLLFTSDNPKDIIFDAFLRDQTIPSLTAVTPNRVSLLLKAIPLAVNAQALLSEECALLTYFLENQSYDCLQTFLYQKLMHGYLDAPVFYKELVAFLISSFPSFEVAGEVIKRLPLITDDVWKYIWQNSHKLLHLLRELVLTYEEGSKGIDEIFSMIDSEDREVQDHAISLIVKQLYTICPEQINLKTIKIFKEVCLENYENQTYQAKVKLFFKLLCKCPDLLSCLVEIFPDIVSPAYKSFILQVYAKALSKNIPQNHPVLLKALENTSDIFALDTLNILSQLKVIHIDVKNLLLQKAAVGDYQAIPYLAPHLNMEDISKLFSGIISLPEVTRNNIIQTILEAPGIDASELFIMVHRYSGNMMEIIKVIKDLMNIRHVFSPETLQKTTEKIIRIEPLPSTIMYFILKANEMYPQMKSFFINYALPYLLDRKIWEQNIIWKGCVAFIEKTVPESIHLLELMPIDIQMELLKKDTIKKGKLEDSLRGIKRNK</sequence>
<comment type="caution">
    <text evidence="2">The sequence shown here is derived from an EMBL/GenBank/DDBJ whole genome shotgun (WGS) entry which is preliminary data.</text>
</comment>
<keyword evidence="3" id="KW-1185">Reference proteome</keyword>